<evidence type="ECO:0000259" key="17">
    <source>
        <dbReference type="Pfam" id="PF10531"/>
    </source>
</evidence>
<keyword evidence="11" id="KW-0472">Membrane</keyword>
<evidence type="ECO:0000256" key="2">
    <source>
        <dbReference type="ARBA" id="ARBA00009450"/>
    </source>
</evidence>
<keyword evidence="20" id="KW-1185">Reference proteome</keyword>
<dbReference type="Pfam" id="PF10531">
    <property type="entry name" value="SLBB"/>
    <property type="match status" value="1"/>
</dbReference>
<keyword evidence="13" id="KW-0998">Cell outer membrane</keyword>
<name>A0ABU3KPD2_9BURK</name>
<evidence type="ECO:0000256" key="15">
    <source>
        <dbReference type="SAM" id="SignalP"/>
    </source>
</evidence>
<keyword evidence="5" id="KW-0762">Sugar transport</keyword>
<comment type="similarity">
    <text evidence="2">Belongs to the BexD/CtrA/VexA family.</text>
</comment>
<evidence type="ECO:0000256" key="7">
    <source>
        <dbReference type="ARBA" id="ARBA00022729"/>
    </source>
</evidence>
<sequence>MNKLLKLLTAGLLALGALTAHAQDGKADYPLGAGDTIRVQVFQNPDLTIETRVSESGVITYPLIGAVPLGGLSVAAAEKKIADALQNGGFIQKPQVNIALIQIRGNQVSVLGQVARPGRFPLETVNTRLSDMLANAGGATAGGDDVVVVSGVRDGKPFRKEIDIPNIFLGNKTQDNLLLQGGDTIYVHRAPVFFIYGEVQRPGSFRIERDMTIMQALAQGGGPNARGSEKRLRLHRKLPNGSVQQIEPQLTDAVQANDVLYVKESIF</sequence>
<reference evidence="19 20" key="1">
    <citation type="submission" date="2023-08" db="EMBL/GenBank/DDBJ databases">
        <title>Rhodoferax potami sp. nov. and Rhodoferax mekongensis sp. nov., isolated from the Mekong River in Thailand.</title>
        <authorList>
            <person name="Kitikhun S."/>
            <person name="Charoenyingcharoen P."/>
            <person name="Siriarchawattana P."/>
            <person name="Likhitrattanapisal S."/>
            <person name="Nilsakha T."/>
            <person name="Chanpet A."/>
            <person name="Rattanawaree P."/>
            <person name="Ingsriswang S."/>
        </authorList>
    </citation>
    <scope>NUCLEOTIDE SEQUENCE [LARGE SCALE GENOMIC DNA]</scope>
    <source>
        <strain evidence="19 20">TBRC 17660</strain>
    </source>
</reference>
<evidence type="ECO:0000256" key="3">
    <source>
        <dbReference type="ARBA" id="ARBA00022448"/>
    </source>
</evidence>
<evidence type="ECO:0000259" key="16">
    <source>
        <dbReference type="Pfam" id="PF02563"/>
    </source>
</evidence>
<dbReference type="PANTHER" id="PTHR33619:SF3">
    <property type="entry name" value="POLYSACCHARIDE EXPORT PROTEIN GFCE-RELATED"/>
    <property type="match status" value="1"/>
</dbReference>
<dbReference type="InterPro" id="IPR054765">
    <property type="entry name" value="SLBB_dom"/>
</dbReference>
<evidence type="ECO:0000256" key="5">
    <source>
        <dbReference type="ARBA" id="ARBA00022597"/>
    </source>
</evidence>
<feature type="signal peptide" evidence="15">
    <location>
        <begin position="1"/>
        <end position="22"/>
    </location>
</feature>
<dbReference type="InterPro" id="IPR019554">
    <property type="entry name" value="Soluble_ligand-bd"/>
</dbReference>
<dbReference type="NCBIfam" id="TIGR03028">
    <property type="entry name" value="EpsE"/>
    <property type="match status" value="1"/>
</dbReference>
<dbReference type="InterPro" id="IPR003715">
    <property type="entry name" value="Poly_export_N"/>
</dbReference>
<keyword evidence="8" id="KW-0625">Polysaccharide transport</keyword>
<keyword evidence="9" id="KW-0406">Ion transport</keyword>
<dbReference type="Pfam" id="PF22461">
    <property type="entry name" value="SLBB_2"/>
    <property type="match status" value="1"/>
</dbReference>
<evidence type="ECO:0000256" key="1">
    <source>
        <dbReference type="ARBA" id="ARBA00004571"/>
    </source>
</evidence>
<proteinExistence type="inferred from homology"/>
<evidence type="ECO:0000313" key="20">
    <source>
        <dbReference type="Proteomes" id="UP001321700"/>
    </source>
</evidence>
<dbReference type="InterPro" id="IPR049712">
    <property type="entry name" value="Poly_export"/>
</dbReference>
<dbReference type="InterPro" id="IPR017478">
    <property type="entry name" value="Polysacc_export_EpsE"/>
</dbReference>
<evidence type="ECO:0000256" key="6">
    <source>
        <dbReference type="ARBA" id="ARBA00022692"/>
    </source>
</evidence>
<evidence type="ECO:0000256" key="9">
    <source>
        <dbReference type="ARBA" id="ARBA00023065"/>
    </source>
</evidence>
<evidence type="ECO:0000256" key="8">
    <source>
        <dbReference type="ARBA" id="ARBA00023047"/>
    </source>
</evidence>
<feature type="domain" description="Polysaccharide export protein N-terminal" evidence="16">
    <location>
        <begin position="26"/>
        <end position="100"/>
    </location>
</feature>
<evidence type="ECO:0000256" key="10">
    <source>
        <dbReference type="ARBA" id="ARBA00023114"/>
    </source>
</evidence>
<evidence type="ECO:0000313" key="19">
    <source>
        <dbReference type="EMBL" id="MDT7519684.1"/>
    </source>
</evidence>
<keyword evidence="6" id="KW-0812">Transmembrane</keyword>
<organism evidence="19 20">
    <name type="scientific">Rhodoferax potami</name>
    <dbReference type="NCBI Taxonomy" id="3068338"/>
    <lineage>
        <taxon>Bacteria</taxon>
        <taxon>Pseudomonadati</taxon>
        <taxon>Pseudomonadota</taxon>
        <taxon>Betaproteobacteria</taxon>
        <taxon>Burkholderiales</taxon>
        <taxon>Comamonadaceae</taxon>
        <taxon>Rhodoferax</taxon>
    </lineage>
</organism>
<feature type="domain" description="Soluble ligand binding" evidence="17">
    <location>
        <begin position="192"/>
        <end position="246"/>
    </location>
</feature>
<evidence type="ECO:0000256" key="13">
    <source>
        <dbReference type="ARBA" id="ARBA00023237"/>
    </source>
</evidence>
<feature type="chain" id="PRO_5046904766" evidence="15">
    <location>
        <begin position="23"/>
        <end position="267"/>
    </location>
</feature>
<evidence type="ECO:0000259" key="18">
    <source>
        <dbReference type="Pfam" id="PF22461"/>
    </source>
</evidence>
<keyword evidence="4" id="KW-1134">Transmembrane beta strand</keyword>
<keyword evidence="3" id="KW-0813">Transport</keyword>
<protein>
    <submittedName>
        <fullName evidence="19">Polysaccharide export protein EpsE</fullName>
    </submittedName>
</protein>
<evidence type="ECO:0000256" key="14">
    <source>
        <dbReference type="ARBA" id="ARBA00023288"/>
    </source>
</evidence>
<dbReference type="RefSeq" id="WP_313875351.1">
    <property type="nucleotide sequence ID" value="NZ_JAVBIK010000001.1"/>
</dbReference>
<evidence type="ECO:0000256" key="4">
    <source>
        <dbReference type="ARBA" id="ARBA00022452"/>
    </source>
</evidence>
<keyword evidence="7 15" id="KW-0732">Signal</keyword>
<dbReference type="Gene3D" id="3.10.560.10">
    <property type="entry name" value="Outer membrane lipoprotein wza domain like"/>
    <property type="match status" value="2"/>
</dbReference>
<dbReference type="Gene3D" id="3.30.1950.10">
    <property type="entry name" value="wza like domain"/>
    <property type="match status" value="1"/>
</dbReference>
<evidence type="ECO:0000256" key="11">
    <source>
        <dbReference type="ARBA" id="ARBA00023136"/>
    </source>
</evidence>
<gene>
    <name evidence="19" type="primary">epsE</name>
    <name evidence="19" type="ORF">RAE19_13345</name>
</gene>
<dbReference type="PANTHER" id="PTHR33619">
    <property type="entry name" value="POLYSACCHARIDE EXPORT PROTEIN GFCE-RELATED"/>
    <property type="match status" value="1"/>
</dbReference>
<keyword evidence="12" id="KW-0564">Palmitate</keyword>
<keyword evidence="10" id="KW-0626">Porin</keyword>
<dbReference type="Pfam" id="PF02563">
    <property type="entry name" value="Poly_export"/>
    <property type="match status" value="1"/>
</dbReference>
<accession>A0ABU3KPD2</accession>
<feature type="domain" description="SLBB" evidence="18">
    <location>
        <begin position="107"/>
        <end position="187"/>
    </location>
</feature>
<keyword evidence="14" id="KW-0449">Lipoprotein</keyword>
<comment type="subcellular location">
    <subcellularLocation>
        <location evidence="1">Cell outer membrane</location>
        <topology evidence="1">Multi-pass membrane protein</topology>
    </subcellularLocation>
</comment>
<dbReference type="Proteomes" id="UP001321700">
    <property type="component" value="Unassembled WGS sequence"/>
</dbReference>
<comment type="caution">
    <text evidence="19">The sequence shown here is derived from an EMBL/GenBank/DDBJ whole genome shotgun (WGS) entry which is preliminary data.</text>
</comment>
<dbReference type="EMBL" id="JAVBIK010000001">
    <property type="protein sequence ID" value="MDT7519684.1"/>
    <property type="molecule type" value="Genomic_DNA"/>
</dbReference>
<evidence type="ECO:0000256" key="12">
    <source>
        <dbReference type="ARBA" id="ARBA00023139"/>
    </source>
</evidence>